<dbReference type="HAMAP" id="MF_00978">
    <property type="entry name" value="Bifunct_BirA"/>
    <property type="match status" value="1"/>
</dbReference>
<evidence type="ECO:0000256" key="3">
    <source>
        <dbReference type="ARBA" id="ARBA00022840"/>
    </source>
</evidence>
<dbReference type="EMBL" id="JBGQPK010000050">
    <property type="protein sequence ID" value="MFL2029975.1"/>
    <property type="molecule type" value="Genomic_DNA"/>
</dbReference>
<sequence>MSTQEKLLTLLIEQPSKYLSGEQLGQALGISRTAVWKAIQALKVAGYQLETKPHQGYRYQPTDLLSAPLIRQNLDATLTDLPLNIFKELASTNQSAKKAAAENSVSPQIFIADQQTAGYGRYGRTFVSPEQSGIYLSILLRPDQPLTDVGLLTTAVAMAVFRAIKATTGISVDIKWVNDLYYQGKKICGILSEAITDFESQQISHLVIGIGLNFADSTVIPAELQSKVGALFQQQPPITRNQLISAILNQFFQLYQTYTQGEFLAEYRKHSLLIGRNVTLQQGQQSITGTVKTINATGELVLTTSTGLRSFSSGEVTKVHF</sequence>
<dbReference type="InterPro" id="IPR030855">
    <property type="entry name" value="Bifunct_BirA"/>
</dbReference>
<dbReference type="CDD" id="cd16442">
    <property type="entry name" value="BPL"/>
    <property type="match status" value="1"/>
</dbReference>
<dbReference type="InterPro" id="IPR013196">
    <property type="entry name" value="HTH_11"/>
</dbReference>
<reference evidence="7 8" key="1">
    <citation type="submission" date="2024-08" db="EMBL/GenBank/DDBJ databases">
        <authorList>
            <person name="Arias E."/>
        </authorList>
    </citation>
    <scope>NUCLEOTIDE SEQUENCE [LARGE SCALE GENOMIC DNA]</scope>
    <source>
        <strain evidence="7 8">FAM 25317</strain>
    </source>
</reference>
<dbReference type="InterPro" id="IPR003142">
    <property type="entry name" value="BPL_C"/>
</dbReference>
<keyword evidence="1 5" id="KW-0436">Ligase</keyword>
<evidence type="ECO:0000256" key="1">
    <source>
        <dbReference type="ARBA" id="ARBA00022598"/>
    </source>
</evidence>
<dbReference type="SUPFAM" id="SSF46785">
    <property type="entry name" value="Winged helix' DNA-binding domain"/>
    <property type="match status" value="1"/>
</dbReference>
<comment type="similarity">
    <text evidence="5">Belongs to the biotin--protein ligase family.</text>
</comment>
<feature type="binding site" evidence="5">
    <location>
        <begin position="91"/>
        <end position="93"/>
    </location>
    <ligand>
        <name>biotin</name>
        <dbReference type="ChEBI" id="CHEBI:57586"/>
    </ligand>
</feature>
<dbReference type="Gene3D" id="1.10.10.10">
    <property type="entry name" value="Winged helix-like DNA-binding domain superfamily/Winged helix DNA-binding domain"/>
    <property type="match status" value="1"/>
</dbReference>
<keyword evidence="8" id="KW-1185">Reference proteome</keyword>
<comment type="caution">
    <text evidence="7">The sequence shown here is derived from an EMBL/GenBank/DDBJ whole genome shotgun (WGS) entry which is preliminary data.</text>
</comment>
<dbReference type="Gene3D" id="2.30.30.100">
    <property type="match status" value="1"/>
</dbReference>
<gene>
    <name evidence="5" type="primary">birA</name>
    <name evidence="7" type="ORF">ACEN34_10140</name>
</gene>
<keyword evidence="3 5" id="KW-0067">ATP-binding</keyword>
<dbReference type="Pfam" id="PF03099">
    <property type="entry name" value="BPL_LplA_LipB"/>
    <property type="match status" value="1"/>
</dbReference>
<keyword evidence="5" id="KW-0805">Transcription regulation</keyword>
<dbReference type="Gene3D" id="3.30.930.10">
    <property type="entry name" value="Bira Bifunctional Protein, Domain 2"/>
    <property type="match status" value="1"/>
</dbReference>
<dbReference type="NCBIfam" id="TIGR00121">
    <property type="entry name" value="birA_ligase"/>
    <property type="match status" value="1"/>
</dbReference>
<dbReference type="InterPro" id="IPR045864">
    <property type="entry name" value="aa-tRNA-synth_II/BPL/LPL"/>
</dbReference>
<comment type="function">
    <text evidence="5">Acts both as a biotin--[acetyl-CoA-carboxylase] ligase and a repressor.</text>
</comment>
<proteinExistence type="inferred from homology"/>
<evidence type="ECO:0000256" key="2">
    <source>
        <dbReference type="ARBA" id="ARBA00022741"/>
    </source>
</evidence>
<dbReference type="InterPro" id="IPR004408">
    <property type="entry name" value="Biotin_CoA_COase_ligase"/>
</dbReference>
<dbReference type="Pfam" id="PF08279">
    <property type="entry name" value="HTH_11"/>
    <property type="match status" value="1"/>
</dbReference>
<evidence type="ECO:0000259" key="6">
    <source>
        <dbReference type="PROSITE" id="PS51733"/>
    </source>
</evidence>
<protein>
    <recommendedName>
        <fullName evidence="5">Bifunctional ligase/repressor BirA</fullName>
    </recommendedName>
    <alternativeName>
        <fullName evidence="5">Biotin--[acetyl-CoA-carboxylase] ligase</fullName>
        <ecNumber evidence="5">6.3.4.15</ecNumber>
    </alternativeName>
    <alternativeName>
        <fullName evidence="5">Biotin--protein ligase</fullName>
    </alternativeName>
    <alternativeName>
        <fullName evidence="5">Biotin-[acetyl-CoA carboxylase] synthetase</fullName>
    </alternativeName>
</protein>
<dbReference type="PROSITE" id="PS51733">
    <property type="entry name" value="BPL_LPL_CATALYTIC"/>
    <property type="match status" value="1"/>
</dbReference>
<feature type="binding site" evidence="5">
    <location>
        <position position="186"/>
    </location>
    <ligand>
        <name>biotin</name>
        <dbReference type="ChEBI" id="CHEBI:57586"/>
    </ligand>
</feature>
<keyword evidence="5" id="KW-0678">Repressor</keyword>
<dbReference type="GO" id="GO:0004077">
    <property type="term" value="F:biotin--[biotin carboxyl-carrier protein] ligase activity"/>
    <property type="evidence" value="ECO:0007669"/>
    <property type="project" value="UniProtKB-EC"/>
</dbReference>
<keyword evidence="4 5" id="KW-0092">Biotin</keyword>
<dbReference type="EC" id="6.3.4.15" evidence="5"/>
<dbReference type="InterPro" id="IPR008988">
    <property type="entry name" value="Transcriptional_repressor_C"/>
</dbReference>
<dbReference type="PANTHER" id="PTHR12835:SF5">
    <property type="entry name" value="BIOTIN--PROTEIN LIGASE"/>
    <property type="match status" value="1"/>
</dbReference>
<comment type="catalytic activity">
    <reaction evidence="5">
        <text>biotin + L-lysyl-[protein] + ATP = N(6)-biotinyl-L-lysyl-[protein] + AMP + diphosphate + H(+)</text>
        <dbReference type="Rhea" id="RHEA:11756"/>
        <dbReference type="Rhea" id="RHEA-COMP:9752"/>
        <dbReference type="Rhea" id="RHEA-COMP:10505"/>
        <dbReference type="ChEBI" id="CHEBI:15378"/>
        <dbReference type="ChEBI" id="CHEBI:29969"/>
        <dbReference type="ChEBI" id="CHEBI:30616"/>
        <dbReference type="ChEBI" id="CHEBI:33019"/>
        <dbReference type="ChEBI" id="CHEBI:57586"/>
        <dbReference type="ChEBI" id="CHEBI:83144"/>
        <dbReference type="ChEBI" id="CHEBI:456215"/>
        <dbReference type="EC" id="6.3.4.15"/>
    </reaction>
</comment>
<comment type="caution">
    <text evidence="5">Lacks conserved residue(s) required for the propagation of feature annotation.</text>
</comment>
<dbReference type="SUPFAM" id="SSF55681">
    <property type="entry name" value="Class II aaRS and biotin synthetases"/>
    <property type="match status" value="1"/>
</dbReference>
<name>A0ABW8UGN6_9LACO</name>
<dbReference type="Proteomes" id="UP001625389">
    <property type="component" value="Unassembled WGS sequence"/>
</dbReference>
<feature type="domain" description="BPL/LPL catalytic" evidence="6">
    <location>
        <begin position="78"/>
        <end position="259"/>
    </location>
</feature>
<keyword evidence="5" id="KW-0804">Transcription</keyword>
<dbReference type="InterPro" id="IPR004143">
    <property type="entry name" value="BPL_LPL_catalytic"/>
</dbReference>
<dbReference type="SUPFAM" id="SSF50037">
    <property type="entry name" value="C-terminal domain of transcriptional repressors"/>
    <property type="match status" value="1"/>
</dbReference>
<dbReference type="InterPro" id="IPR036390">
    <property type="entry name" value="WH_DNA-bd_sf"/>
</dbReference>
<dbReference type="Pfam" id="PF02237">
    <property type="entry name" value="BPL_C"/>
    <property type="match status" value="1"/>
</dbReference>
<keyword evidence="5" id="KW-0238">DNA-binding</keyword>
<feature type="DNA-binding region" description="H-T-H motif" evidence="5">
    <location>
        <begin position="21"/>
        <end position="40"/>
    </location>
</feature>
<dbReference type="RefSeq" id="WP_407137596.1">
    <property type="nucleotide sequence ID" value="NZ_JBGQPK010000050.1"/>
</dbReference>
<dbReference type="PANTHER" id="PTHR12835">
    <property type="entry name" value="BIOTIN PROTEIN LIGASE"/>
    <property type="match status" value="1"/>
</dbReference>
<evidence type="ECO:0000313" key="7">
    <source>
        <dbReference type="EMBL" id="MFL2029975.1"/>
    </source>
</evidence>
<evidence type="ECO:0000313" key="8">
    <source>
        <dbReference type="Proteomes" id="UP001625389"/>
    </source>
</evidence>
<evidence type="ECO:0000256" key="5">
    <source>
        <dbReference type="HAMAP-Rule" id="MF_00978"/>
    </source>
</evidence>
<keyword evidence="2 5" id="KW-0547">Nucleotide-binding</keyword>
<accession>A0ABW8UGN6</accession>
<evidence type="ECO:0000256" key="4">
    <source>
        <dbReference type="ARBA" id="ARBA00023267"/>
    </source>
</evidence>
<dbReference type="InterPro" id="IPR036388">
    <property type="entry name" value="WH-like_DNA-bd_sf"/>
</dbReference>
<organism evidence="7 8">
    <name type="scientific">Loigolactobacillus zhaoyuanensis</name>
    <dbReference type="NCBI Taxonomy" id="2486017"/>
    <lineage>
        <taxon>Bacteria</taxon>
        <taxon>Bacillati</taxon>
        <taxon>Bacillota</taxon>
        <taxon>Bacilli</taxon>
        <taxon>Lactobacillales</taxon>
        <taxon>Lactobacillaceae</taxon>
        <taxon>Loigolactobacillus</taxon>
    </lineage>
</organism>
<feature type="binding site" evidence="5">
    <location>
        <position position="115"/>
    </location>
    <ligand>
        <name>biotin</name>
        <dbReference type="ChEBI" id="CHEBI:57586"/>
    </ligand>
</feature>